<evidence type="ECO:0000256" key="6">
    <source>
        <dbReference type="SAM" id="Phobius"/>
    </source>
</evidence>
<dbReference type="Pfam" id="PF08016">
    <property type="entry name" value="PKD_channel"/>
    <property type="match status" value="2"/>
</dbReference>
<comment type="subcellular location">
    <subcellularLocation>
        <location evidence="1">Membrane</location>
        <topology evidence="1">Multi-pass membrane protein</topology>
    </subcellularLocation>
</comment>
<feature type="transmembrane region" description="Helical" evidence="6">
    <location>
        <begin position="227"/>
        <end position="249"/>
    </location>
</feature>
<proteinExistence type="inferred from homology"/>
<keyword evidence="7" id="KW-0732">Signal</keyword>
<evidence type="ECO:0000256" key="1">
    <source>
        <dbReference type="ARBA" id="ARBA00004141"/>
    </source>
</evidence>
<dbReference type="Gene3D" id="1.10.287.70">
    <property type="match status" value="1"/>
</dbReference>
<dbReference type="EMBL" id="CAJOAZ010003314">
    <property type="protein sequence ID" value="CAF3999755.1"/>
    <property type="molecule type" value="Genomic_DNA"/>
</dbReference>
<protein>
    <recommendedName>
        <fullName evidence="8">Polycystin cation channel PKD1/PKD2 domain-containing protein</fullName>
    </recommendedName>
</protein>
<dbReference type="PANTHER" id="PTHR10877:SF150">
    <property type="entry name" value="REJ DOMAIN-CONTAINING PROTEIN"/>
    <property type="match status" value="1"/>
</dbReference>
<dbReference type="GO" id="GO:0016020">
    <property type="term" value="C:membrane"/>
    <property type="evidence" value="ECO:0007669"/>
    <property type="project" value="UniProtKB-SubCell"/>
</dbReference>
<name>A0A819NPX6_9BILA</name>
<evidence type="ECO:0000313" key="9">
    <source>
        <dbReference type="EMBL" id="CAF3999755.1"/>
    </source>
</evidence>
<dbReference type="Proteomes" id="UP000663844">
    <property type="component" value="Unassembled WGS sequence"/>
</dbReference>
<feature type="transmembrane region" description="Helical" evidence="6">
    <location>
        <begin position="286"/>
        <end position="311"/>
    </location>
</feature>
<evidence type="ECO:0000256" key="7">
    <source>
        <dbReference type="SAM" id="SignalP"/>
    </source>
</evidence>
<keyword evidence="3 6" id="KW-0812">Transmembrane</keyword>
<feature type="domain" description="Polycystin cation channel PKD1/PKD2" evidence="8">
    <location>
        <begin position="156"/>
        <end position="316"/>
    </location>
</feature>
<feature type="domain" description="Polycystin cation channel PKD1/PKD2" evidence="8">
    <location>
        <begin position="1"/>
        <end position="79"/>
    </location>
</feature>
<evidence type="ECO:0000256" key="3">
    <source>
        <dbReference type="ARBA" id="ARBA00022692"/>
    </source>
</evidence>
<dbReference type="InterPro" id="IPR013122">
    <property type="entry name" value="PKD1_2_channel"/>
</dbReference>
<accession>A0A819NPX6</accession>
<keyword evidence="5 6" id="KW-0472">Membrane</keyword>
<organism evidence="9 10">
    <name type="scientific">Adineta steineri</name>
    <dbReference type="NCBI Taxonomy" id="433720"/>
    <lineage>
        <taxon>Eukaryota</taxon>
        <taxon>Metazoa</taxon>
        <taxon>Spiralia</taxon>
        <taxon>Gnathifera</taxon>
        <taxon>Rotifera</taxon>
        <taxon>Eurotatoria</taxon>
        <taxon>Bdelloidea</taxon>
        <taxon>Adinetida</taxon>
        <taxon>Adinetidae</taxon>
        <taxon>Adineta</taxon>
    </lineage>
</organism>
<evidence type="ECO:0000256" key="4">
    <source>
        <dbReference type="ARBA" id="ARBA00022989"/>
    </source>
</evidence>
<dbReference type="InterPro" id="IPR051223">
    <property type="entry name" value="Polycystin"/>
</dbReference>
<gene>
    <name evidence="9" type="ORF">OXD698_LOCUS29449</name>
</gene>
<dbReference type="GO" id="GO:0005262">
    <property type="term" value="F:calcium channel activity"/>
    <property type="evidence" value="ECO:0007669"/>
    <property type="project" value="TreeGrafter"/>
</dbReference>
<keyword evidence="4 6" id="KW-1133">Transmembrane helix</keyword>
<feature type="transmembrane region" description="Helical" evidence="6">
    <location>
        <begin position="48"/>
        <end position="72"/>
    </location>
</feature>
<reference evidence="9" key="1">
    <citation type="submission" date="2021-02" db="EMBL/GenBank/DDBJ databases">
        <authorList>
            <person name="Nowell W R."/>
        </authorList>
    </citation>
    <scope>NUCLEOTIDE SEQUENCE</scope>
</reference>
<comment type="caution">
    <text evidence="9">The sequence shown here is derived from an EMBL/GenBank/DDBJ whole genome shotgun (WGS) entry which is preliminary data.</text>
</comment>
<feature type="chain" id="PRO_5032305801" description="Polycystin cation channel PKD1/PKD2 domain-containing protein" evidence="7">
    <location>
        <begin position="19"/>
        <end position="398"/>
    </location>
</feature>
<dbReference type="AlphaFoldDB" id="A0A819NPX6"/>
<sequence>MAFLSLFYLLFTSSIASCSSLLSTAQMLFEITLMSFDATDFTGADPFLGPFCFSIFIIIVVFVCLSMFISILNDGFHHVEETLIEDQQILSYMLKKFLNWTHLRRPNVEETYEIQDSRMRSQYVDPIENFPDKIDQLLEAIDRIYIDQKKELLKLKRAETNRISQLFEQTNGYIYINLQLAVYVNDILTFLLGYCCFFSMIKCLHLLRFNQRVSLFAETLKYCAKELISFSVMFAIVFIAFLCLFYLLFVSKLSSCSSLLSTAQMLFEMTLMKFDASAIIGADAFLGPFCFVLFMFLIVFVCLSMFFSIIIDSFHHAKDNQKEDQIMLSFMLKEFLRWTGLKRFNQEEIQEERDCRMRSQYFDPIENFPDRIDQLLEALNKIYVDQKRELARLDKAGL</sequence>
<evidence type="ECO:0000259" key="8">
    <source>
        <dbReference type="Pfam" id="PF08016"/>
    </source>
</evidence>
<evidence type="ECO:0000256" key="2">
    <source>
        <dbReference type="ARBA" id="ARBA00007200"/>
    </source>
</evidence>
<feature type="signal peptide" evidence="7">
    <location>
        <begin position="1"/>
        <end position="18"/>
    </location>
</feature>
<evidence type="ECO:0000256" key="5">
    <source>
        <dbReference type="ARBA" id="ARBA00023136"/>
    </source>
</evidence>
<dbReference type="GO" id="GO:0050982">
    <property type="term" value="P:detection of mechanical stimulus"/>
    <property type="evidence" value="ECO:0007669"/>
    <property type="project" value="TreeGrafter"/>
</dbReference>
<comment type="similarity">
    <text evidence="2">Belongs to the polycystin family.</text>
</comment>
<dbReference type="PANTHER" id="PTHR10877">
    <property type="entry name" value="POLYCYSTIN FAMILY MEMBER"/>
    <property type="match status" value="1"/>
</dbReference>
<evidence type="ECO:0000313" key="10">
    <source>
        <dbReference type="Proteomes" id="UP000663844"/>
    </source>
</evidence>